<proteinExistence type="predicted"/>
<evidence type="ECO:0000256" key="1">
    <source>
        <dbReference type="SAM" id="MobiDB-lite"/>
    </source>
</evidence>
<dbReference type="Gramene" id="Os06t0244901-00">
    <property type="protein sequence ID" value="Os06t0244901-00"/>
    <property type="gene ID" value="Os06g0244901"/>
</dbReference>
<dbReference type="AlphaFoldDB" id="A0A0P0WUJ9"/>
<sequence length="115" mass="12011">MSGISFHASIIRFIDSRTILTLSNLLASKTAMQDGFCSTRLSPCSSANSASASAAAFLAAQSSPVSASRSEGTAVAAAPPPEAAEAAPMREMSAGLALNAELRRSLRRRGRRAWR</sequence>
<dbReference type="PaxDb" id="39947-A0A0P0WUJ9"/>
<keyword evidence="3" id="KW-1185">Reference proteome</keyword>
<dbReference type="InParanoid" id="A0A0P0WUJ9"/>
<name>A0A0P0WUJ9_ORYSJ</name>
<dbReference type="Proteomes" id="UP000059680">
    <property type="component" value="Chromosome 6"/>
</dbReference>
<feature type="region of interest" description="Disordered" evidence="1">
    <location>
        <begin position="69"/>
        <end position="88"/>
    </location>
</feature>
<reference evidence="3" key="1">
    <citation type="journal article" date="2005" name="Nature">
        <title>The map-based sequence of the rice genome.</title>
        <authorList>
            <consortium name="International rice genome sequencing project (IRGSP)"/>
            <person name="Matsumoto T."/>
            <person name="Wu J."/>
            <person name="Kanamori H."/>
            <person name="Katayose Y."/>
            <person name="Fujisawa M."/>
            <person name="Namiki N."/>
            <person name="Mizuno H."/>
            <person name="Yamamoto K."/>
            <person name="Antonio B.A."/>
            <person name="Baba T."/>
            <person name="Sakata K."/>
            <person name="Nagamura Y."/>
            <person name="Aoki H."/>
            <person name="Arikawa K."/>
            <person name="Arita K."/>
            <person name="Bito T."/>
            <person name="Chiden Y."/>
            <person name="Fujitsuka N."/>
            <person name="Fukunaka R."/>
            <person name="Hamada M."/>
            <person name="Harada C."/>
            <person name="Hayashi A."/>
            <person name="Hijishita S."/>
            <person name="Honda M."/>
            <person name="Hosokawa S."/>
            <person name="Ichikawa Y."/>
            <person name="Idonuma A."/>
            <person name="Iijima M."/>
            <person name="Ikeda M."/>
            <person name="Ikeno M."/>
            <person name="Ito K."/>
            <person name="Ito S."/>
            <person name="Ito T."/>
            <person name="Ito Y."/>
            <person name="Ito Y."/>
            <person name="Iwabuchi A."/>
            <person name="Kamiya K."/>
            <person name="Karasawa W."/>
            <person name="Kurita K."/>
            <person name="Katagiri S."/>
            <person name="Kikuta A."/>
            <person name="Kobayashi H."/>
            <person name="Kobayashi N."/>
            <person name="Machita K."/>
            <person name="Maehara T."/>
            <person name="Masukawa M."/>
            <person name="Mizubayashi T."/>
            <person name="Mukai Y."/>
            <person name="Nagasaki H."/>
            <person name="Nagata Y."/>
            <person name="Naito S."/>
            <person name="Nakashima M."/>
            <person name="Nakama Y."/>
            <person name="Nakamichi Y."/>
            <person name="Nakamura M."/>
            <person name="Meguro A."/>
            <person name="Negishi M."/>
            <person name="Ohta I."/>
            <person name="Ohta T."/>
            <person name="Okamoto M."/>
            <person name="Ono N."/>
            <person name="Saji S."/>
            <person name="Sakaguchi M."/>
            <person name="Sakai K."/>
            <person name="Shibata M."/>
            <person name="Shimokawa T."/>
            <person name="Song J."/>
            <person name="Takazaki Y."/>
            <person name="Terasawa K."/>
            <person name="Tsugane M."/>
            <person name="Tsuji K."/>
            <person name="Ueda S."/>
            <person name="Waki K."/>
            <person name="Yamagata H."/>
            <person name="Yamamoto M."/>
            <person name="Yamamoto S."/>
            <person name="Yamane H."/>
            <person name="Yoshiki S."/>
            <person name="Yoshihara R."/>
            <person name="Yukawa K."/>
            <person name="Zhong H."/>
            <person name="Yano M."/>
            <person name="Yuan Q."/>
            <person name="Ouyang S."/>
            <person name="Liu J."/>
            <person name="Jones K.M."/>
            <person name="Gansberger K."/>
            <person name="Moffat K."/>
            <person name="Hill J."/>
            <person name="Bera J."/>
            <person name="Fadrosh D."/>
            <person name="Jin S."/>
            <person name="Johri S."/>
            <person name="Kim M."/>
            <person name="Overton L."/>
            <person name="Reardon M."/>
            <person name="Tsitrin T."/>
            <person name="Vuong H."/>
            <person name="Weaver B."/>
            <person name="Ciecko A."/>
            <person name="Tallon L."/>
            <person name="Jackson J."/>
            <person name="Pai G."/>
            <person name="Aken S.V."/>
            <person name="Utterback T."/>
            <person name="Reidmuller S."/>
            <person name="Feldblyum T."/>
            <person name="Hsiao J."/>
            <person name="Zismann V."/>
            <person name="Iobst S."/>
            <person name="de Vazeille A.R."/>
            <person name="Buell C.R."/>
            <person name="Ying K."/>
            <person name="Li Y."/>
            <person name="Lu T."/>
            <person name="Huang Y."/>
            <person name="Zhao Q."/>
            <person name="Feng Q."/>
            <person name="Zhang L."/>
            <person name="Zhu J."/>
            <person name="Weng Q."/>
            <person name="Mu J."/>
            <person name="Lu Y."/>
            <person name="Fan D."/>
            <person name="Liu Y."/>
            <person name="Guan J."/>
            <person name="Zhang Y."/>
            <person name="Yu S."/>
            <person name="Liu X."/>
            <person name="Zhang Y."/>
            <person name="Hong G."/>
            <person name="Han B."/>
            <person name="Choisne N."/>
            <person name="Demange N."/>
            <person name="Orjeda G."/>
            <person name="Samain S."/>
            <person name="Cattolico L."/>
            <person name="Pelletier E."/>
            <person name="Couloux A."/>
            <person name="Segurens B."/>
            <person name="Wincker P."/>
            <person name="D'Hont A."/>
            <person name="Scarpelli C."/>
            <person name="Weissenbach J."/>
            <person name="Salanoubat M."/>
            <person name="Quetier F."/>
            <person name="Yu Y."/>
            <person name="Kim H.R."/>
            <person name="Rambo T."/>
            <person name="Currie J."/>
            <person name="Collura K."/>
            <person name="Luo M."/>
            <person name="Yang T."/>
            <person name="Ammiraju J.S.S."/>
            <person name="Engler F."/>
            <person name="Soderlund C."/>
            <person name="Wing R.A."/>
            <person name="Palmer L.E."/>
            <person name="de la Bastide M."/>
            <person name="Spiegel L."/>
            <person name="Nascimento L."/>
            <person name="Zutavern T."/>
            <person name="O'Shaughnessy A."/>
            <person name="Dike S."/>
            <person name="Dedhia N."/>
            <person name="Preston R."/>
            <person name="Balija V."/>
            <person name="McCombie W.R."/>
            <person name="Chow T."/>
            <person name="Chen H."/>
            <person name="Chung M."/>
            <person name="Chen C."/>
            <person name="Shaw J."/>
            <person name="Wu H."/>
            <person name="Hsiao K."/>
            <person name="Chao Y."/>
            <person name="Chu M."/>
            <person name="Cheng C."/>
            <person name="Hour A."/>
            <person name="Lee P."/>
            <person name="Lin S."/>
            <person name="Lin Y."/>
            <person name="Liou J."/>
            <person name="Liu S."/>
            <person name="Hsing Y."/>
            <person name="Raghuvanshi S."/>
            <person name="Mohanty A."/>
            <person name="Bharti A.K."/>
            <person name="Gaur A."/>
            <person name="Gupta V."/>
            <person name="Kumar D."/>
            <person name="Ravi V."/>
            <person name="Vij S."/>
            <person name="Kapur A."/>
            <person name="Khurana P."/>
            <person name="Khurana P."/>
            <person name="Khurana J.P."/>
            <person name="Tyagi A.K."/>
            <person name="Gaikwad K."/>
            <person name="Singh A."/>
            <person name="Dalal V."/>
            <person name="Srivastava S."/>
            <person name="Dixit A."/>
            <person name="Pal A.K."/>
            <person name="Ghazi I.A."/>
            <person name="Yadav M."/>
            <person name="Pandit A."/>
            <person name="Bhargava A."/>
            <person name="Sureshbabu K."/>
            <person name="Batra K."/>
            <person name="Sharma T.R."/>
            <person name="Mohapatra T."/>
            <person name="Singh N.K."/>
            <person name="Messing J."/>
            <person name="Nelson A.B."/>
            <person name="Fuks G."/>
            <person name="Kavchok S."/>
            <person name="Keizer G."/>
            <person name="Linton E."/>
            <person name="Llaca V."/>
            <person name="Song R."/>
            <person name="Tanyolac B."/>
            <person name="Young S."/>
            <person name="Ho-Il K."/>
            <person name="Hahn J.H."/>
            <person name="Sangsakoo G."/>
            <person name="Vanavichit A."/>
            <person name="de Mattos Luiz.A.T."/>
            <person name="Zimmer P.D."/>
            <person name="Malone G."/>
            <person name="Dellagostin O."/>
            <person name="de Oliveira A.C."/>
            <person name="Bevan M."/>
            <person name="Bancroft I."/>
            <person name="Minx P."/>
            <person name="Cordum H."/>
            <person name="Wilson R."/>
            <person name="Cheng Z."/>
            <person name="Jin W."/>
            <person name="Jiang J."/>
            <person name="Leong S.A."/>
            <person name="Iwama H."/>
            <person name="Gojobori T."/>
            <person name="Itoh T."/>
            <person name="Niimura Y."/>
            <person name="Fujii Y."/>
            <person name="Habara T."/>
            <person name="Sakai H."/>
            <person name="Sato Y."/>
            <person name="Wilson G."/>
            <person name="Kumar K."/>
            <person name="McCouch S."/>
            <person name="Juretic N."/>
            <person name="Hoen D."/>
            <person name="Wright S."/>
            <person name="Bruskiewich R."/>
            <person name="Bureau T."/>
            <person name="Miyao A."/>
            <person name="Hirochika H."/>
            <person name="Nishikawa T."/>
            <person name="Kadowaki K."/>
            <person name="Sugiura M."/>
            <person name="Burr B."/>
            <person name="Sasaki T."/>
        </authorList>
    </citation>
    <scope>NUCLEOTIDE SEQUENCE [LARGE SCALE GENOMIC DNA]</scope>
    <source>
        <strain evidence="3">cv. Nipponbare</strain>
    </source>
</reference>
<reference evidence="2 3" key="3">
    <citation type="journal article" date="2013" name="Rice">
        <title>Improvement of the Oryza sativa Nipponbare reference genome using next generation sequence and optical map data.</title>
        <authorList>
            <person name="Kawahara Y."/>
            <person name="de la Bastide M."/>
            <person name="Hamilton J.P."/>
            <person name="Kanamori H."/>
            <person name="McCombie W.R."/>
            <person name="Ouyang S."/>
            <person name="Schwartz D.C."/>
            <person name="Tanaka T."/>
            <person name="Wu J."/>
            <person name="Zhou S."/>
            <person name="Childs K.L."/>
            <person name="Davidson R.M."/>
            <person name="Lin H."/>
            <person name="Quesada-Ocampo L."/>
            <person name="Vaillancourt B."/>
            <person name="Sakai H."/>
            <person name="Lee S.S."/>
            <person name="Kim J."/>
            <person name="Numa H."/>
            <person name="Itoh T."/>
            <person name="Buell C.R."/>
            <person name="Matsumoto T."/>
        </authorList>
    </citation>
    <scope>NUCLEOTIDE SEQUENCE [LARGE SCALE GENOMIC DNA]</scope>
    <source>
        <strain evidence="3">cv. Nipponbare</strain>
    </source>
</reference>
<reference evidence="2 3" key="2">
    <citation type="journal article" date="2013" name="Plant Cell Physiol.">
        <title>Rice Annotation Project Database (RAP-DB): an integrative and interactive database for rice genomics.</title>
        <authorList>
            <person name="Sakai H."/>
            <person name="Lee S.S."/>
            <person name="Tanaka T."/>
            <person name="Numa H."/>
            <person name="Kim J."/>
            <person name="Kawahara Y."/>
            <person name="Wakimoto H."/>
            <person name="Yang C.C."/>
            <person name="Iwamoto M."/>
            <person name="Abe T."/>
            <person name="Yamada Y."/>
            <person name="Muto A."/>
            <person name="Inokuchi H."/>
            <person name="Ikemura T."/>
            <person name="Matsumoto T."/>
            <person name="Sasaki T."/>
            <person name="Itoh T."/>
        </authorList>
    </citation>
    <scope>NUCLEOTIDE SEQUENCE [LARGE SCALE GENOMIC DNA]</scope>
    <source>
        <strain evidence="3">cv. Nipponbare</strain>
    </source>
</reference>
<accession>A0A0P0WUJ9</accession>
<gene>
    <name evidence="2" type="ordered locus">Os06g0244901</name>
    <name evidence="2" type="ORF">OSNPB_060244901</name>
</gene>
<dbReference type="EMBL" id="AP014962">
    <property type="protein sequence ID" value="BAS97020.1"/>
    <property type="molecule type" value="Genomic_DNA"/>
</dbReference>
<evidence type="ECO:0000313" key="2">
    <source>
        <dbReference type="EMBL" id="BAS97020.1"/>
    </source>
</evidence>
<evidence type="ECO:0000313" key="3">
    <source>
        <dbReference type="Proteomes" id="UP000059680"/>
    </source>
</evidence>
<organism evidence="2 3">
    <name type="scientific">Oryza sativa subsp. japonica</name>
    <name type="common">Rice</name>
    <dbReference type="NCBI Taxonomy" id="39947"/>
    <lineage>
        <taxon>Eukaryota</taxon>
        <taxon>Viridiplantae</taxon>
        <taxon>Streptophyta</taxon>
        <taxon>Embryophyta</taxon>
        <taxon>Tracheophyta</taxon>
        <taxon>Spermatophyta</taxon>
        <taxon>Magnoliopsida</taxon>
        <taxon>Liliopsida</taxon>
        <taxon>Poales</taxon>
        <taxon>Poaceae</taxon>
        <taxon>BOP clade</taxon>
        <taxon>Oryzoideae</taxon>
        <taxon>Oryzeae</taxon>
        <taxon>Oryzinae</taxon>
        <taxon>Oryza</taxon>
        <taxon>Oryza sativa</taxon>
    </lineage>
</organism>
<protein>
    <submittedName>
        <fullName evidence="2">Os06g0244901 protein</fullName>
    </submittedName>
</protein>